<protein>
    <submittedName>
        <fullName evidence="2">Uncharacterized protein</fullName>
    </submittedName>
</protein>
<dbReference type="InParanoid" id="A0A078ASP9"/>
<evidence type="ECO:0000313" key="2">
    <source>
        <dbReference type="EMBL" id="CDW85204.1"/>
    </source>
</evidence>
<dbReference type="EMBL" id="CCKQ01013531">
    <property type="protein sequence ID" value="CDW85204.1"/>
    <property type="molecule type" value="Genomic_DNA"/>
</dbReference>
<feature type="region of interest" description="Disordered" evidence="1">
    <location>
        <begin position="1"/>
        <end position="22"/>
    </location>
</feature>
<feature type="region of interest" description="Disordered" evidence="1">
    <location>
        <begin position="1185"/>
        <end position="1206"/>
    </location>
</feature>
<dbReference type="Proteomes" id="UP000039865">
    <property type="component" value="Unassembled WGS sequence"/>
</dbReference>
<proteinExistence type="predicted"/>
<accession>A0A078ASP9</accession>
<gene>
    <name evidence="2" type="primary">Contig16547.g17625</name>
    <name evidence="2" type="ORF">STYLEM_14277</name>
</gene>
<evidence type="ECO:0000256" key="1">
    <source>
        <dbReference type="SAM" id="MobiDB-lite"/>
    </source>
</evidence>
<name>A0A078ASP9_STYLE</name>
<sequence>MHRQYQSGNKSQLTNSRNLGLHQDNTSDEFLSAIQGDDTLHLDDNQLPRNSYQNNNSQLIIPNDLQLSRIDHKNDQYQISLDDLSGVNAASGFNRKEERVKNQIVQFVLDRILYEQVIPQMIQDMARSSILNFQTLNKSNQIILTQKADEIYNDDILPKVLVQFLNEFMNVTDQSHAAEKALKKYVDENVIENVNFILCSEIWNDCLLIPHLMKEDPNICVSNMINDFTKELVIDLYNNRANFQQVEKSKQQQQLVPQSYAVKPKKEKVNSSQFSNNFEIHKYVEDNLVQNFVIEEVEDIVINIMQEIQFQSKKIPQIISQEIYDDLLQDQIRVTSQQVMKKERLLIKGADSFFQMFIQEEMGDLIIEVIESSKISPQKYSEDAVTQVQEKLIQQMFRECSVKAENQMIQKKIVHEMVDVQMDMLITSLVQVNLVQIKNDQIAQQRSIDTLISDVIFNQISDVIFDAMKNEKKLIIDSENVMEQLVQDQVVLLAQEGIDDEIAQEEYDGIIDKIIEFDIWRDTVKDLKLEEEGIFALLEDWTDAFTGEFFIDNFTEIKNEYLRGYKEQITKLENESTIIPQQQQIQNISYNIISNHSRKNDYQVQSLNTSQRVDGMNNTRFYDIASQSGHKGNQSKIASFRGASAIGRKMSSTNSNNQFLNNTSQFQSVNSDGFYDCNNENFIDAEEQEIIKDFEHRITQQEQAYGQGNYGNQAVDNSIIKLNKIQSDFDFNEELEFQMERQSDYSQTKKNIQKVQANYLKQPTFETQTDIMDETLQNLEIDEGTMKSPHHQNYYIIPQIKSLDFLNIRQMNFKNYFQSSKIISNNQQVQRANAPVMLPVDSQAIDVLCVNCYECVKFDEVDIHSIECLKNQELLMNSKIQSPDKNSIYDYYMHKQSSGVKEVSDFPIELQAYLNQDDMMRVDLERSYNFQEGKYVINQQKSDEQLFKIKEEREYISELNERIFKLHKAIKEKQLEEQQFVRQSKTNDLNIMRHLDNLEQLTMSIFTNNTNIREIEMMGSELIDKIRGFKPQSTRELSIQITSKRLQQLSLEKIQSLKTYNELMGYKEEEQYELFSQVDDHQMNNLTHQIYDEEYIDKHPPPRSYSQSPDAKQRIQDQIFKSPQPKTDHINLISADQFMYLDEEQKKQKAELEVWRNLHNEILKNYLMTKGPLVQNKHIQEISSDVSSKNDQISDNSSQFSSNTGGASSVGSLFNQNFQQTKSLAPGLNYKGLSPNNNQNQDNQDMELLNEAEEALKFKENEDLKRHFYTLAIHNSKKILKSVPQGQILKNLYNKSKELRVEVADWENFIQREFKYLRSSVQLV</sequence>
<evidence type="ECO:0000313" key="3">
    <source>
        <dbReference type="Proteomes" id="UP000039865"/>
    </source>
</evidence>
<reference evidence="2 3" key="1">
    <citation type="submission" date="2014-06" db="EMBL/GenBank/DDBJ databases">
        <authorList>
            <person name="Swart Estienne"/>
        </authorList>
    </citation>
    <scope>NUCLEOTIDE SEQUENCE [LARGE SCALE GENOMIC DNA]</scope>
    <source>
        <strain evidence="2 3">130c</strain>
    </source>
</reference>
<feature type="compositionally biased region" description="Polar residues" evidence="1">
    <location>
        <begin position="1"/>
        <end position="18"/>
    </location>
</feature>
<keyword evidence="3" id="KW-1185">Reference proteome</keyword>
<organism evidence="2 3">
    <name type="scientific">Stylonychia lemnae</name>
    <name type="common">Ciliate</name>
    <dbReference type="NCBI Taxonomy" id="5949"/>
    <lineage>
        <taxon>Eukaryota</taxon>
        <taxon>Sar</taxon>
        <taxon>Alveolata</taxon>
        <taxon>Ciliophora</taxon>
        <taxon>Intramacronucleata</taxon>
        <taxon>Spirotrichea</taxon>
        <taxon>Stichotrichia</taxon>
        <taxon>Sporadotrichida</taxon>
        <taxon>Oxytrichidae</taxon>
        <taxon>Stylonychinae</taxon>
        <taxon>Stylonychia</taxon>
    </lineage>
</organism>